<dbReference type="GO" id="GO:0005759">
    <property type="term" value="C:mitochondrial matrix"/>
    <property type="evidence" value="ECO:0007669"/>
    <property type="project" value="TreeGrafter"/>
</dbReference>
<protein>
    <submittedName>
        <fullName evidence="1">AlkB, alkylation repair homolog</fullName>
    </submittedName>
</protein>
<accession>A0A9N8HFZ3</accession>
<proteinExistence type="predicted"/>
<dbReference type="SUPFAM" id="SSF51197">
    <property type="entry name" value="Clavaminate synthase-like"/>
    <property type="match status" value="1"/>
</dbReference>
<comment type="caution">
    <text evidence="1">The sequence shown here is derived from an EMBL/GenBank/DDBJ whole genome shotgun (WGS) entry which is preliminary data.</text>
</comment>
<name>A0A9N8HFZ3_9STRA</name>
<dbReference type="GO" id="GO:0006631">
    <property type="term" value="P:fatty acid metabolic process"/>
    <property type="evidence" value="ECO:0007669"/>
    <property type="project" value="TreeGrafter"/>
</dbReference>
<dbReference type="Gene3D" id="2.60.120.590">
    <property type="entry name" value="Alpha-ketoglutarate-dependent dioxygenase AlkB-like"/>
    <property type="match status" value="1"/>
</dbReference>
<dbReference type="PANTHER" id="PTHR21052:SF0">
    <property type="entry name" value="ALPHA-KETOGLUTARATE-DEPENDENT DIOXYGENASE ALKB HOMOLOG 7, MITOCHONDRIAL"/>
    <property type="match status" value="1"/>
</dbReference>
<dbReference type="PANTHER" id="PTHR21052">
    <property type="entry name" value="SPERMATOGENESIS ASSOCIATED 11-RELATED"/>
    <property type="match status" value="1"/>
</dbReference>
<evidence type="ECO:0000313" key="2">
    <source>
        <dbReference type="Proteomes" id="UP001153069"/>
    </source>
</evidence>
<reference evidence="1" key="1">
    <citation type="submission" date="2020-06" db="EMBL/GenBank/DDBJ databases">
        <authorList>
            <consortium name="Plant Systems Biology data submission"/>
        </authorList>
    </citation>
    <scope>NUCLEOTIDE SEQUENCE</scope>
    <source>
        <strain evidence="1">D6</strain>
    </source>
</reference>
<dbReference type="Proteomes" id="UP001153069">
    <property type="component" value="Unassembled WGS sequence"/>
</dbReference>
<dbReference type="GO" id="GO:0006974">
    <property type="term" value="P:DNA damage response"/>
    <property type="evidence" value="ECO:0007669"/>
    <property type="project" value="InterPro"/>
</dbReference>
<dbReference type="OrthoDB" id="28127at2759"/>
<dbReference type="EMBL" id="CAICTM010000481">
    <property type="protein sequence ID" value="CAB9511392.1"/>
    <property type="molecule type" value="Genomic_DNA"/>
</dbReference>
<sequence>MITTVLKHQPTKFAVYARLVARRHASAVAASSVAAPIAAATSATTTTSTFELCDPNPELVDARLAPSNFVPSLAVVYRDFCTEEEAQSLVSDVQVCLKRRRYEMGHWDSVIVNYKETELHDEESIISSDISKNLLDRVRYQLQERHLSHKDFTWLPCHVIDLHKDGELNAHVDSVRFSGDIVAGLSLLSPSIMRLVPDDDGDVKHGLVERKKHEAAVGVNWVDLYLPPRSLYVLADAGRYHYSHQLLPSGSVFCSNEEEGPITVQRDHRISVIFRDAKD</sequence>
<organism evidence="1 2">
    <name type="scientific">Seminavis robusta</name>
    <dbReference type="NCBI Taxonomy" id="568900"/>
    <lineage>
        <taxon>Eukaryota</taxon>
        <taxon>Sar</taxon>
        <taxon>Stramenopiles</taxon>
        <taxon>Ochrophyta</taxon>
        <taxon>Bacillariophyta</taxon>
        <taxon>Bacillariophyceae</taxon>
        <taxon>Bacillariophycidae</taxon>
        <taxon>Naviculales</taxon>
        <taxon>Naviculaceae</taxon>
        <taxon>Seminavis</taxon>
    </lineage>
</organism>
<evidence type="ECO:0000313" key="1">
    <source>
        <dbReference type="EMBL" id="CAB9511392.1"/>
    </source>
</evidence>
<dbReference type="AlphaFoldDB" id="A0A9N8HFZ3"/>
<keyword evidence="2" id="KW-1185">Reference proteome</keyword>
<dbReference type="InterPro" id="IPR037151">
    <property type="entry name" value="AlkB-like_sf"/>
</dbReference>
<dbReference type="InterPro" id="IPR032870">
    <property type="entry name" value="ALKBH7-like"/>
</dbReference>
<gene>
    <name evidence="1" type="ORF">SEMRO_482_G151920.1</name>
</gene>